<comment type="cofactor">
    <cofactor evidence="2">
        <name>Zn(2+)</name>
        <dbReference type="ChEBI" id="CHEBI:29105"/>
    </cofactor>
</comment>
<dbReference type="EMBL" id="QFCR01000004">
    <property type="protein sequence ID" value="TNK90794.1"/>
    <property type="molecule type" value="Genomic_DNA"/>
</dbReference>
<evidence type="ECO:0000256" key="12">
    <source>
        <dbReference type="ARBA" id="ARBA00023154"/>
    </source>
</evidence>
<evidence type="ECO:0000256" key="14">
    <source>
        <dbReference type="ARBA" id="ARBA00051301"/>
    </source>
</evidence>
<keyword evidence="13" id="KW-0170">Cobalt</keyword>
<evidence type="ECO:0000256" key="11">
    <source>
        <dbReference type="ARBA" id="ARBA00022915"/>
    </source>
</evidence>
<comment type="pathway">
    <text evidence="3">Amino-acid biosynthesis; L-lysine biosynthesis via DAP pathway; LL-2,6-diaminopimelate from (S)-tetrahydrodipicolinate (succinylase route): step 3/3.</text>
</comment>
<evidence type="ECO:0000313" key="16">
    <source>
        <dbReference type="EMBL" id="TNK90794.1"/>
    </source>
</evidence>
<dbReference type="InterPro" id="IPR001261">
    <property type="entry name" value="ArgE/DapE_CS"/>
</dbReference>
<dbReference type="Proteomes" id="UP000313312">
    <property type="component" value="Unassembled WGS sequence"/>
</dbReference>
<dbReference type="AlphaFoldDB" id="A0A5C4TLE1"/>
<keyword evidence="8" id="KW-0479">Metal-binding</keyword>
<dbReference type="RefSeq" id="WP_103428496.1">
    <property type="nucleotide sequence ID" value="NZ_CP118925.1"/>
</dbReference>
<dbReference type="GO" id="GO:0046872">
    <property type="term" value="F:metal ion binding"/>
    <property type="evidence" value="ECO:0007669"/>
    <property type="project" value="UniProtKB-KW"/>
</dbReference>
<dbReference type="UniPathway" id="UPA00034">
    <property type="reaction ID" value="UER00021"/>
</dbReference>
<accession>A0A5C4TLE1</accession>
<evidence type="ECO:0000256" key="13">
    <source>
        <dbReference type="ARBA" id="ARBA00023285"/>
    </source>
</evidence>
<evidence type="ECO:0000256" key="10">
    <source>
        <dbReference type="ARBA" id="ARBA00022833"/>
    </source>
</evidence>
<sequence>MKKEEKIKILQDLVKINSVNGNEREISDYLSNLLNKYGIKHEIFPFVDDENRSNLIVEIGEGRTDQVFGLTGHQDTVAVTDESAWKYSAFSGTIEGDFLYGRGAADMKSGLAAEVIALIELVEKQQIPSGKVRLIITAGEEFGAPGAYKINPKLIEDLDALIVGEATNGNVKYAHSGSFNYRINSIGKSVHSSVPNQGINAIEGLVAYINDEGRVFSDLPVDEILGNVQHSITVIEGGKQINTIPGHAYLLGNVRPTPTFNNKQVRSLIEKTITKINQETDYQLKFELLHDFYPIRTLTNNSLVENAYQASKEFYPDRDIKLFTDNGATDASVFVQIKPDLPVIILGPDSNGSAHQINEHTSLSSYLATIDIYQKIINEFFAN</sequence>
<dbReference type="GO" id="GO:0009014">
    <property type="term" value="F:succinyl-diaminopimelate desuccinylase activity"/>
    <property type="evidence" value="ECO:0007669"/>
    <property type="project" value="UniProtKB-EC"/>
</dbReference>
<dbReference type="InterPro" id="IPR011650">
    <property type="entry name" value="Peptidase_M20_dimer"/>
</dbReference>
<dbReference type="NCBIfam" id="NF006365">
    <property type="entry name" value="PRK08588.1"/>
    <property type="match status" value="1"/>
</dbReference>
<gene>
    <name evidence="16" type="ORF">DID87_02375</name>
</gene>
<dbReference type="CDD" id="cd08659">
    <property type="entry name" value="M20_ArgE_DapE-like"/>
    <property type="match status" value="1"/>
</dbReference>
<keyword evidence="7" id="KW-0028">Amino-acid biosynthesis</keyword>
<evidence type="ECO:0000256" key="9">
    <source>
        <dbReference type="ARBA" id="ARBA00022801"/>
    </source>
</evidence>
<keyword evidence="11" id="KW-0220">Diaminopimelate biosynthesis</keyword>
<proteinExistence type="inferred from homology"/>
<evidence type="ECO:0000256" key="5">
    <source>
        <dbReference type="ARBA" id="ARBA00011921"/>
    </source>
</evidence>
<dbReference type="PROSITE" id="PS00759">
    <property type="entry name" value="ARGE_DAPE_CPG2_2"/>
    <property type="match status" value="1"/>
</dbReference>
<keyword evidence="10" id="KW-0862">Zinc</keyword>
<evidence type="ECO:0000256" key="4">
    <source>
        <dbReference type="ARBA" id="ARBA00006247"/>
    </source>
</evidence>
<evidence type="ECO:0000256" key="1">
    <source>
        <dbReference type="ARBA" id="ARBA00001941"/>
    </source>
</evidence>
<dbReference type="InterPro" id="IPR010182">
    <property type="entry name" value="ArgE/DapE"/>
</dbReference>
<comment type="cofactor">
    <cofactor evidence="1">
        <name>Co(2+)</name>
        <dbReference type="ChEBI" id="CHEBI:48828"/>
    </cofactor>
</comment>
<dbReference type="GO" id="GO:0019877">
    <property type="term" value="P:diaminopimelate biosynthetic process"/>
    <property type="evidence" value="ECO:0007669"/>
    <property type="project" value="UniProtKB-KW"/>
</dbReference>
<dbReference type="GO" id="GO:0009089">
    <property type="term" value="P:lysine biosynthetic process via diaminopimelate"/>
    <property type="evidence" value="ECO:0007669"/>
    <property type="project" value="UniProtKB-UniPathway"/>
</dbReference>
<evidence type="ECO:0000256" key="7">
    <source>
        <dbReference type="ARBA" id="ARBA00022605"/>
    </source>
</evidence>
<dbReference type="Pfam" id="PF01546">
    <property type="entry name" value="Peptidase_M20"/>
    <property type="match status" value="1"/>
</dbReference>
<evidence type="ECO:0000256" key="6">
    <source>
        <dbReference type="ARBA" id="ARBA00016853"/>
    </source>
</evidence>
<name>A0A5C4TLE1_FRUSA</name>
<dbReference type="Pfam" id="PF07687">
    <property type="entry name" value="M20_dimer"/>
    <property type="match status" value="1"/>
</dbReference>
<comment type="similarity">
    <text evidence="4">Belongs to the peptidase M20A family.</text>
</comment>
<evidence type="ECO:0000313" key="17">
    <source>
        <dbReference type="Proteomes" id="UP000313312"/>
    </source>
</evidence>
<evidence type="ECO:0000259" key="15">
    <source>
        <dbReference type="Pfam" id="PF07687"/>
    </source>
</evidence>
<evidence type="ECO:0000256" key="2">
    <source>
        <dbReference type="ARBA" id="ARBA00001947"/>
    </source>
</evidence>
<comment type="caution">
    <text evidence="16">The sequence shown here is derived from an EMBL/GenBank/DDBJ whole genome shotgun (WGS) entry which is preliminary data.</text>
</comment>
<keyword evidence="9" id="KW-0378">Hydrolase</keyword>
<dbReference type="Gene3D" id="3.40.630.10">
    <property type="entry name" value="Zn peptidases"/>
    <property type="match status" value="1"/>
</dbReference>
<dbReference type="Gene3D" id="3.30.70.360">
    <property type="match status" value="1"/>
</dbReference>
<dbReference type="InterPro" id="IPR036264">
    <property type="entry name" value="Bact_exopeptidase_dim_dom"/>
</dbReference>
<dbReference type="GeneID" id="93160725"/>
<dbReference type="EC" id="3.5.1.18" evidence="5"/>
<organism evidence="16 17">
    <name type="scientific">Fructilactobacillus sanfranciscensis</name>
    <name type="common">Lactobacillus sanfranciscensis</name>
    <dbReference type="NCBI Taxonomy" id="1625"/>
    <lineage>
        <taxon>Bacteria</taxon>
        <taxon>Bacillati</taxon>
        <taxon>Bacillota</taxon>
        <taxon>Bacilli</taxon>
        <taxon>Lactobacillales</taxon>
        <taxon>Lactobacillaceae</taxon>
        <taxon>Fructilactobacillus</taxon>
    </lineage>
</organism>
<comment type="catalytic activity">
    <reaction evidence="14">
        <text>N-succinyl-(2S,6S)-2,6-diaminopimelate + H2O = (2S,6S)-2,6-diaminopimelate + succinate</text>
        <dbReference type="Rhea" id="RHEA:22608"/>
        <dbReference type="ChEBI" id="CHEBI:15377"/>
        <dbReference type="ChEBI" id="CHEBI:30031"/>
        <dbReference type="ChEBI" id="CHEBI:57609"/>
        <dbReference type="ChEBI" id="CHEBI:58087"/>
        <dbReference type="EC" id="3.5.1.18"/>
    </reaction>
</comment>
<dbReference type="SUPFAM" id="SSF53187">
    <property type="entry name" value="Zn-dependent exopeptidases"/>
    <property type="match status" value="1"/>
</dbReference>
<evidence type="ECO:0000256" key="8">
    <source>
        <dbReference type="ARBA" id="ARBA00022723"/>
    </source>
</evidence>
<dbReference type="InterPro" id="IPR002933">
    <property type="entry name" value="Peptidase_M20"/>
</dbReference>
<dbReference type="PANTHER" id="PTHR43808">
    <property type="entry name" value="ACETYLORNITHINE DEACETYLASE"/>
    <property type="match status" value="1"/>
</dbReference>
<feature type="domain" description="Peptidase M20 dimerisation" evidence="15">
    <location>
        <begin position="173"/>
        <end position="279"/>
    </location>
</feature>
<dbReference type="PANTHER" id="PTHR43808:SF8">
    <property type="entry name" value="PEPTIDASE M20 DIMERISATION DOMAIN-CONTAINING PROTEIN"/>
    <property type="match status" value="1"/>
</dbReference>
<reference evidence="16 17" key="1">
    <citation type="submission" date="2018-05" db="EMBL/GenBank/DDBJ databases">
        <title>Lactobacillus sanfranciscensis Ah4 draft denome sequence.</title>
        <authorList>
            <person name="Zhang G."/>
        </authorList>
    </citation>
    <scope>NUCLEOTIDE SEQUENCE [LARGE SCALE GENOMIC DNA]</scope>
    <source>
        <strain evidence="16 17">Ah4</strain>
    </source>
</reference>
<dbReference type="NCBIfam" id="TIGR01910">
    <property type="entry name" value="DapE-ArgE"/>
    <property type="match status" value="1"/>
</dbReference>
<protein>
    <recommendedName>
        <fullName evidence="6">Probable succinyl-diaminopimelate desuccinylase</fullName>
        <ecNumber evidence="5">3.5.1.18</ecNumber>
    </recommendedName>
</protein>
<evidence type="ECO:0000256" key="3">
    <source>
        <dbReference type="ARBA" id="ARBA00005130"/>
    </source>
</evidence>
<dbReference type="InterPro" id="IPR050072">
    <property type="entry name" value="Peptidase_M20A"/>
</dbReference>
<keyword evidence="12" id="KW-0457">Lysine biosynthesis</keyword>
<dbReference type="SUPFAM" id="SSF55031">
    <property type="entry name" value="Bacterial exopeptidase dimerisation domain"/>
    <property type="match status" value="1"/>
</dbReference>